<sequence>MNKFIADSDALKRRIRYLKRPVYLLLALWLFLIYYKPELINNSTILGLISGVAVFMFFDALLRHYQHALDLHGTEQLIFSQSGFEFIQKSTGYSFVKKNEDIVSVDYRRFLGAPRIRVNFKNNELYDFKWFLHSELLYKELQKRQGDSAHRSASVR</sequence>
<dbReference type="Proteomes" id="UP000321814">
    <property type="component" value="Unassembled WGS sequence"/>
</dbReference>
<evidence type="ECO:0000256" key="1">
    <source>
        <dbReference type="SAM" id="Phobius"/>
    </source>
</evidence>
<feature type="domain" description="FACT complex subunit SSRP1/POB3 N-terminal PH" evidence="2">
    <location>
        <begin position="77"/>
        <end position="135"/>
    </location>
</feature>
<organism evidence="3 4">
    <name type="scientific">Rheinheimera tangshanensis</name>
    <dbReference type="NCBI Taxonomy" id="400153"/>
    <lineage>
        <taxon>Bacteria</taxon>
        <taxon>Pseudomonadati</taxon>
        <taxon>Pseudomonadota</taxon>
        <taxon>Gammaproteobacteria</taxon>
        <taxon>Chromatiales</taxon>
        <taxon>Chromatiaceae</taxon>
        <taxon>Rheinheimera</taxon>
    </lineage>
</organism>
<dbReference type="AlphaFoldDB" id="A0A5C8LSP7"/>
<dbReference type="Pfam" id="PF17292">
    <property type="entry name" value="POB3_N"/>
    <property type="match status" value="1"/>
</dbReference>
<feature type="transmembrane region" description="Helical" evidence="1">
    <location>
        <begin position="43"/>
        <end position="62"/>
    </location>
</feature>
<dbReference type="InterPro" id="IPR035417">
    <property type="entry name" value="SSRP1/POB3_N"/>
</dbReference>
<reference evidence="3 4" key="1">
    <citation type="submission" date="2019-08" db="EMBL/GenBank/DDBJ databases">
        <title>Draft genome analysis of Rheinheimera tangshanensis isolated from the roots of fresh rice plants (Oryza sativa).</title>
        <authorList>
            <person name="Yu Q."/>
            <person name="Qi Y."/>
            <person name="Zhang H."/>
            <person name="Pu J."/>
        </authorList>
    </citation>
    <scope>NUCLEOTIDE SEQUENCE [LARGE SCALE GENOMIC DNA]</scope>
    <source>
        <strain evidence="3 4">JA3-B52</strain>
    </source>
</reference>
<accession>A0A5C8LSP7</accession>
<dbReference type="EMBL" id="VRLR01000014">
    <property type="protein sequence ID" value="TXK78210.1"/>
    <property type="molecule type" value="Genomic_DNA"/>
</dbReference>
<keyword evidence="4" id="KW-1185">Reference proteome</keyword>
<proteinExistence type="predicted"/>
<keyword evidence="1" id="KW-1133">Transmembrane helix</keyword>
<evidence type="ECO:0000313" key="4">
    <source>
        <dbReference type="Proteomes" id="UP000321814"/>
    </source>
</evidence>
<name>A0A5C8LSP7_9GAMM</name>
<feature type="transmembrane region" description="Helical" evidence="1">
    <location>
        <begin position="21"/>
        <end position="37"/>
    </location>
</feature>
<protein>
    <recommendedName>
        <fullName evidence="2">FACT complex subunit SSRP1/POB3 N-terminal PH domain-containing protein</fullName>
    </recommendedName>
</protein>
<comment type="caution">
    <text evidence="3">The sequence shown here is derived from an EMBL/GenBank/DDBJ whole genome shotgun (WGS) entry which is preliminary data.</text>
</comment>
<dbReference type="RefSeq" id="WP_147905325.1">
    <property type="nucleotide sequence ID" value="NZ_BAAAGC010000012.1"/>
</dbReference>
<keyword evidence="1" id="KW-0472">Membrane</keyword>
<keyword evidence="1" id="KW-0812">Transmembrane</keyword>
<gene>
    <name evidence="3" type="ORF">FU839_17010</name>
</gene>
<evidence type="ECO:0000259" key="2">
    <source>
        <dbReference type="Pfam" id="PF17292"/>
    </source>
</evidence>
<evidence type="ECO:0000313" key="3">
    <source>
        <dbReference type="EMBL" id="TXK78210.1"/>
    </source>
</evidence>
<dbReference type="OrthoDB" id="5772798at2"/>